<accession>G3IAD1</accession>
<name>G3IAD1_CRIGR</name>
<sequence length="52" mass="6001">MKNGLLFASISYLREAATMTINSLAFLFTDAPFFFQFQKAIIQCCHKTDCRF</sequence>
<dbReference type="AlphaFoldDB" id="G3IAD1"/>
<proteinExistence type="predicted"/>
<dbReference type="Proteomes" id="UP000001075">
    <property type="component" value="Unassembled WGS sequence"/>
</dbReference>
<evidence type="ECO:0000313" key="1">
    <source>
        <dbReference type="EMBL" id="EGV91811.1"/>
    </source>
</evidence>
<evidence type="ECO:0000313" key="2">
    <source>
        <dbReference type="Proteomes" id="UP000001075"/>
    </source>
</evidence>
<dbReference type="InParanoid" id="G3IAD1"/>
<organism evidence="1 2">
    <name type="scientific">Cricetulus griseus</name>
    <name type="common">Chinese hamster</name>
    <name type="synonym">Cricetulus barabensis griseus</name>
    <dbReference type="NCBI Taxonomy" id="10029"/>
    <lineage>
        <taxon>Eukaryota</taxon>
        <taxon>Metazoa</taxon>
        <taxon>Chordata</taxon>
        <taxon>Craniata</taxon>
        <taxon>Vertebrata</taxon>
        <taxon>Euteleostomi</taxon>
        <taxon>Mammalia</taxon>
        <taxon>Eutheria</taxon>
        <taxon>Euarchontoglires</taxon>
        <taxon>Glires</taxon>
        <taxon>Rodentia</taxon>
        <taxon>Myomorpha</taxon>
        <taxon>Muroidea</taxon>
        <taxon>Cricetidae</taxon>
        <taxon>Cricetinae</taxon>
        <taxon>Cricetulus</taxon>
    </lineage>
</organism>
<reference evidence="2" key="1">
    <citation type="journal article" date="2011" name="Nat. Biotechnol.">
        <title>The genomic sequence of the Chinese hamster ovary (CHO)-K1 cell line.</title>
        <authorList>
            <person name="Xu X."/>
            <person name="Nagarajan H."/>
            <person name="Lewis N.E."/>
            <person name="Pan S."/>
            <person name="Cai Z."/>
            <person name="Liu X."/>
            <person name="Chen W."/>
            <person name="Xie M."/>
            <person name="Wang W."/>
            <person name="Hammond S."/>
            <person name="Andersen M.R."/>
            <person name="Neff N."/>
            <person name="Passarelli B."/>
            <person name="Koh W."/>
            <person name="Fan H.C."/>
            <person name="Wang J."/>
            <person name="Gui Y."/>
            <person name="Lee K.H."/>
            <person name="Betenbaugh M.J."/>
            <person name="Quake S.R."/>
            <person name="Famili I."/>
            <person name="Palsson B.O."/>
            <person name="Wang J."/>
        </authorList>
    </citation>
    <scope>NUCLEOTIDE SEQUENCE [LARGE SCALE GENOMIC DNA]</scope>
    <source>
        <strain evidence="2">CHO K1 cell line</strain>
    </source>
</reference>
<dbReference type="EMBL" id="JH001693">
    <property type="protein sequence ID" value="EGV91811.1"/>
    <property type="molecule type" value="Genomic_DNA"/>
</dbReference>
<gene>
    <name evidence="1" type="ORF">I79_020551</name>
</gene>
<protein>
    <submittedName>
        <fullName evidence="1">Uncharacterized protein</fullName>
    </submittedName>
</protein>